<feature type="compositionally biased region" description="Basic and acidic residues" evidence="1">
    <location>
        <begin position="109"/>
        <end position="124"/>
    </location>
</feature>
<keyword evidence="2" id="KW-1133">Transmembrane helix</keyword>
<feature type="compositionally biased region" description="Basic and acidic residues" evidence="1">
    <location>
        <begin position="73"/>
        <end position="85"/>
    </location>
</feature>
<organism evidence="3 4">
    <name type="scientific">Euplotes crassus</name>
    <dbReference type="NCBI Taxonomy" id="5936"/>
    <lineage>
        <taxon>Eukaryota</taxon>
        <taxon>Sar</taxon>
        <taxon>Alveolata</taxon>
        <taxon>Ciliophora</taxon>
        <taxon>Intramacronucleata</taxon>
        <taxon>Spirotrichea</taxon>
        <taxon>Hypotrichia</taxon>
        <taxon>Euplotida</taxon>
        <taxon>Euplotidae</taxon>
        <taxon>Moneuplotes</taxon>
    </lineage>
</organism>
<evidence type="ECO:0000313" key="4">
    <source>
        <dbReference type="Proteomes" id="UP001295684"/>
    </source>
</evidence>
<dbReference type="AlphaFoldDB" id="A0AAD1X886"/>
<dbReference type="Proteomes" id="UP001295684">
    <property type="component" value="Unassembled WGS sequence"/>
</dbReference>
<evidence type="ECO:0000313" key="3">
    <source>
        <dbReference type="EMBL" id="CAI2361065.1"/>
    </source>
</evidence>
<reference evidence="3" key="1">
    <citation type="submission" date="2023-07" db="EMBL/GenBank/DDBJ databases">
        <authorList>
            <consortium name="AG Swart"/>
            <person name="Singh M."/>
            <person name="Singh A."/>
            <person name="Seah K."/>
            <person name="Emmerich C."/>
        </authorList>
    </citation>
    <scope>NUCLEOTIDE SEQUENCE</scope>
    <source>
        <strain evidence="3">DP1</strain>
    </source>
</reference>
<dbReference type="EMBL" id="CAMPGE010002264">
    <property type="protein sequence ID" value="CAI2361065.1"/>
    <property type="molecule type" value="Genomic_DNA"/>
</dbReference>
<sequence>MSCRNKRNLGLSFQKPPKTPTKKTKLKKDYTKDLTQSFEALDSHLQNMEEQKLHVGNDTHSSPKPVDAISSGEEAHEKDASDKDLAASNSSGSNMVPLQKNSREAQTQTEEKNDDSNKIEKSDSAEISQVEFQEDDKKNSLSPISFVYPKEETKEDYEPIRRISSLKTQNMKRSRSLDSRELRSTSSERSKKLKKEKLDQDLSKLQNEALIREKKEMEKAISKLVERLETLEDKFTQSKTENDKLQKKNHEINIALEAANKKHQKELEAYKDQNKEGSQFWNYMNAFVLFIICMAALYMKLDE</sequence>
<feature type="region of interest" description="Disordered" evidence="1">
    <location>
        <begin position="1"/>
        <end position="198"/>
    </location>
</feature>
<evidence type="ECO:0000256" key="1">
    <source>
        <dbReference type="SAM" id="MobiDB-lite"/>
    </source>
</evidence>
<feature type="compositionally biased region" description="Basic and acidic residues" evidence="1">
    <location>
        <begin position="175"/>
        <end position="198"/>
    </location>
</feature>
<evidence type="ECO:0000256" key="2">
    <source>
        <dbReference type="SAM" id="Phobius"/>
    </source>
</evidence>
<feature type="transmembrane region" description="Helical" evidence="2">
    <location>
        <begin position="280"/>
        <end position="299"/>
    </location>
</feature>
<keyword evidence="2" id="KW-0472">Membrane</keyword>
<comment type="caution">
    <text evidence="3">The sequence shown here is derived from an EMBL/GenBank/DDBJ whole genome shotgun (WGS) entry which is preliminary data.</text>
</comment>
<feature type="compositionally biased region" description="Polar residues" evidence="1">
    <location>
        <begin position="87"/>
        <end position="108"/>
    </location>
</feature>
<gene>
    <name evidence="3" type="ORF">ECRASSUSDP1_LOCUS2374</name>
</gene>
<keyword evidence="2" id="KW-0812">Transmembrane</keyword>
<name>A0AAD1X886_EUPCR</name>
<feature type="compositionally biased region" description="Basic and acidic residues" evidence="1">
    <location>
        <begin position="47"/>
        <end position="57"/>
    </location>
</feature>
<feature type="compositionally biased region" description="Basic and acidic residues" evidence="1">
    <location>
        <begin position="149"/>
        <end position="161"/>
    </location>
</feature>
<proteinExistence type="predicted"/>
<keyword evidence="4" id="KW-1185">Reference proteome</keyword>
<protein>
    <submittedName>
        <fullName evidence="3">Uncharacterized protein</fullName>
    </submittedName>
</protein>
<accession>A0AAD1X886</accession>